<dbReference type="InterPro" id="IPR003593">
    <property type="entry name" value="AAA+_ATPase"/>
</dbReference>
<keyword evidence="5" id="KW-0029">Amino-acid transport</keyword>
<dbReference type="GO" id="GO:0015807">
    <property type="term" value="P:L-amino acid transport"/>
    <property type="evidence" value="ECO:0007669"/>
    <property type="project" value="TreeGrafter"/>
</dbReference>
<dbReference type="PROSITE" id="PS00211">
    <property type="entry name" value="ABC_TRANSPORTER_1"/>
    <property type="match status" value="1"/>
</dbReference>
<dbReference type="Gene3D" id="3.40.50.300">
    <property type="entry name" value="P-loop containing nucleotide triphosphate hydrolases"/>
    <property type="match status" value="1"/>
</dbReference>
<proteinExistence type="inferred from homology"/>
<protein>
    <submittedName>
        <fullName evidence="8">ABC transporter ATP-binding protein</fullName>
    </submittedName>
    <submittedName>
        <fullName evidence="7">Branched-chain amino acid transport system ATP-binding protein</fullName>
    </submittedName>
</protein>
<dbReference type="PANTHER" id="PTHR43820">
    <property type="entry name" value="HIGH-AFFINITY BRANCHED-CHAIN AMINO ACID TRANSPORT ATP-BINDING PROTEIN LIVF"/>
    <property type="match status" value="1"/>
</dbReference>
<dbReference type="PANTHER" id="PTHR43820:SF3">
    <property type="entry name" value="BRANCHED-CHAIN AMINO ACID TRANSPORT SYSTEM,ATP-BINDING PROTEIN"/>
    <property type="match status" value="1"/>
</dbReference>
<accession>A0A7Y4NWC2</accession>
<dbReference type="InterPro" id="IPR027417">
    <property type="entry name" value="P-loop_NTPase"/>
</dbReference>
<evidence type="ECO:0000256" key="2">
    <source>
        <dbReference type="ARBA" id="ARBA00022448"/>
    </source>
</evidence>
<dbReference type="RefSeq" id="WP_202885433.1">
    <property type="nucleotide sequence ID" value="NZ_BAAAGT010000012.1"/>
</dbReference>
<dbReference type="EMBL" id="JACHKF010000001">
    <property type="protein sequence ID" value="MBB6568775.1"/>
    <property type="molecule type" value="Genomic_DNA"/>
</dbReference>
<sequence>MTASTEEKPLTAMLEVRDLEVAYGKIVAVKKISFSVEQGQVVSLIGTNGAGKTTTLRTISGLLRPTNGEIWFQGERIDHVQAHDIVARGLAHSPEGRRIFPKLTVEENLLLGAFARRDPAGVRTDLDSAYDLFPILGERRKQPAGTFSGGEQQMLAMGRAMMSRPKLMMLDEPSMGLSPIMMKRIMSTVTELQKQGTTILLVEQNAQAALKRADYGYVLEVGQIKLSGTGRELLVNDEVRKAYLGED</sequence>
<dbReference type="Proteomes" id="UP000534306">
    <property type="component" value="Unassembled WGS sequence"/>
</dbReference>
<evidence type="ECO:0000313" key="10">
    <source>
        <dbReference type="Proteomes" id="UP000553957"/>
    </source>
</evidence>
<evidence type="ECO:0000313" key="8">
    <source>
        <dbReference type="EMBL" id="NOL38642.1"/>
    </source>
</evidence>
<gene>
    <name evidence="7" type="ORF">HNR71_004412</name>
    <name evidence="8" type="ORF">HPO96_00125</name>
</gene>
<feature type="domain" description="ABC transporter" evidence="6">
    <location>
        <begin position="14"/>
        <end position="246"/>
    </location>
</feature>
<dbReference type="GO" id="GO:0016887">
    <property type="term" value="F:ATP hydrolysis activity"/>
    <property type="evidence" value="ECO:0007669"/>
    <property type="project" value="InterPro"/>
</dbReference>
<organism evidence="8 9">
    <name type="scientific">Kribbella sandramycini</name>
    <dbReference type="NCBI Taxonomy" id="60450"/>
    <lineage>
        <taxon>Bacteria</taxon>
        <taxon>Bacillati</taxon>
        <taxon>Actinomycetota</taxon>
        <taxon>Actinomycetes</taxon>
        <taxon>Propionibacteriales</taxon>
        <taxon>Kribbellaceae</taxon>
        <taxon>Kribbella</taxon>
    </lineage>
</organism>
<dbReference type="GO" id="GO:0005524">
    <property type="term" value="F:ATP binding"/>
    <property type="evidence" value="ECO:0007669"/>
    <property type="project" value="UniProtKB-KW"/>
</dbReference>
<evidence type="ECO:0000256" key="5">
    <source>
        <dbReference type="ARBA" id="ARBA00022970"/>
    </source>
</evidence>
<comment type="caution">
    <text evidence="8">The sequence shown here is derived from an EMBL/GenBank/DDBJ whole genome shotgun (WGS) entry which is preliminary data.</text>
</comment>
<reference evidence="8 9" key="1">
    <citation type="submission" date="2020-05" db="EMBL/GenBank/DDBJ databases">
        <title>Genome sequence of Kribbella sandramycini ATCC 39419.</title>
        <authorList>
            <person name="Maclea K.S."/>
            <person name="Fair J.L."/>
        </authorList>
    </citation>
    <scope>NUCLEOTIDE SEQUENCE [LARGE SCALE GENOMIC DNA]</scope>
    <source>
        <strain evidence="8 9">ATCC 39419</strain>
    </source>
</reference>
<keyword evidence="9" id="KW-1185">Reference proteome</keyword>
<dbReference type="PROSITE" id="PS50893">
    <property type="entry name" value="ABC_TRANSPORTER_2"/>
    <property type="match status" value="1"/>
</dbReference>
<dbReference type="InterPro" id="IPR030660">
    <property type="entry name" value="ABC_branched_ATPase_LivF/BraG"/>
</dbReference>
<dbReference type="GO" id="GO:0015658">
    <property type="term" value="F:branched-chain amino acid transmembrane transporter activity"/>
    <property type="evidence" value="ECO:0007669"/>
    <property type="project" value="InterPro"/>
</dbReference>
<evidence type="ECO:0000256" key="4">
    <source>
        <dbReference type="ARBA" id="ARBA00022840"/>
    </source>
</evidence>
<dbReference type="InterPro" id="IPR003439">
    <property type="entry name" value="ABC_transporter-like_ATP-bd"/>
</dbReference>
<reference evidence="7 10" key="2">
    <citation type="submission" date="2020-08" db="EMBL/GenBank/DDBJ databases">
        <title>Sequencing the genomes of 1000 actinobacteria strains.</title>
        <authorList>
            <person name="Klenk H.-P."/>
        </authorList>
    </citation>
    <scope>NUCLEOTIDE SEQUENCE [LARGE SCALE GENOMIC DNA]</scope>
    <source>
        <strain evidence="7 10">DSM 15626</strain>
    </source>
</reference>
<evidence type="ECO:0000313" key="9">
    <source>
        <dbReference type="Proteomes" id="UP000534306"/>
    </source>
</evidence>
<dbReference type="InterPro" id="IPR017871">
    <property type="entry name" value="ABC_transporter-like_CS"/>
</dbReference>
<dbReference type="InterPro" id="IPR052156">
    <property type="entry name" value="BCAA_Transport_ATP-bd_LivF"/>
</dbReference>
<dbReference type="EMBL" id="JABJRC010000001">
    <property type="protein sequence ID" value="NOL38642.1"/>
    <property type="molecule type" value="Genomic_DNA"/>
</dbReference>
<comment type="similarity">
    <text evidence="1">Belongs to the ABC transporter superfamily.</text>
</comment>
<dbReference type="CDD" id="cd03224">
    <property type="entry name" value="ABC_TM1139_LivF_branched"/>
    <property type="match status" value="1"/>
</dbReference>
<evidence type="ECO:0000256" key="1">
    <source>
        <dbReference type="ARBA" id="ARBA00005417"/>
    </source>
</evidence>
<dbReference type="PIRSF" id="PIRSF039137">
    <property type="entry name" value="ABC_branched_ATPase"/>
    <property type="match status" value="1"/>
</dbReference>
<evidence type="ECO:0000259" key="6">
    <source>
        <dbReference type="PROSITE" id="PS50893"/>
    </source>
</evidence>
<keyword evidence="4 8" id="KW-0067">ATP-binding</keyword>
<keyword evidence="3" id="KW-0547">Nucleotide-binding</keyword>
<dbReference type="AlphaFoldDB" id="A0A7Y4NWC2"/>
<evidence type="ECO:0000256" key="3">
    <source>
        <dbReference type="ARBA" id="ARBA00022741"/>
    </source>
</evidence>
<dbReference type="SMART" id="SM00382">
    <property type="entry name" value="AAA"/>
    <property type="match status" value="1"/>
</dbReference>
<evidence type="ECO:0000313" key="7">
    <source>
        <dbReference type="EMBL" id="MBB6568775.1"/>
    </source>
</evidence>
<dbReference type="SUPFAM" id="SSF52540">
    <property type="entry name" value="P-loop containing nucleoside triphosphate hydrolases"/>
    <property type="match status" value="1"/>
</dbReference>
<dbReference type="Proteomes" id="UP000553957">
    <property type="component" value="Unassembled WGS sequence"/>
</dbReference>
<dbReference type="Pfam" id="PF00005">
    <property type="entry name" value="ABC_tran"/>
    <property type="match status" value="1"/>
</dbReference>
<keyword evidence="2" id="KW-0813">Transport</keyword>
<name>A0A7Y4NWC2_9ACTN</name>